<protein>
    <submittedName>
        <fullName evidence="3">DnaJ (Hsp40) homolog, subfamily C, member 4</fullName>
    </submittedName>
</protein>
<dbReference type="Pfam" id="PF00226">
    <property type="entry name" value="DnaJ"/>
    <property type="match status" value="1"/>
</dbReference>
<dbReference type="Ensembl" id="ENSEBUT00000007792.1">
    <property type="protein sequence ID" value="ENSEBUP00000007314.1"/>
    <property type="gene ID" value="ENSEBUG00000004783.1"/>
</dbReference>
<dbReference type="InterPro" id="IPR036869">
    <property type="entry name" value="J_dom_sf"/>
</dbReference>
<reference evidence="3" key="1">
    <citation type="submission" date="2025-08" db="UniProtKB">
        <authorList>
            <consortium name="Ensembl"/>
        </authorList>
    </citation>
    <scope>IDENTIFICATION</scope>
</reference>
<dbReference type="GeneTree" id="ENSGT00510000048574"/>
<organism evidence="3 4">
    <name type="scientific">Eptatretus burgeri</name>
    <name type="common">Inshore hagfish</name>
    <dbReference type="NCBI Taxonomy" id="7764"/>
    <lineage>
        <taxon>Eukaryota</taxon>
        <taxon>Metazoa</taxon>
        <taxon>Chordata</taxon>
        <taxon>Craniata</taxon>
        <taxon>Vertebrata</taxon>
        <taxon>Cyclostomata</taxon>
        <taxon>Myxini</taxon>
        <taxon>Myxiniformes</taxon>
        <taxon>Myxinidae</taxon>
        <taxon>Eptatretinae</taxon>
        <taxon>Eptatretus</taxon>
    </lineage>
</organism>
<dbReference type="OMA" id="QQRYWEQ"/>
<accession>A0A8C4NNT7</accession>
<dbReference type="SUPFAM" id="SSF46565">
    <property type="entry name" value="Chaperone J-domain"/>
    <property type="match status" value="1"/>
</dbReference>
<keyword evidence="1" id="KW-0812">Transmembrane</keyword>
<dbReference type="Proteomes" id="UP000694388">
    <property type="component" value="Unplaced"/>
</dbReference>
<evidence type="ECO:0000256" key="1">
    <source>
        <dbReference type="SAM" id="Phobius"/>
    </source>
</evidence>
<sequence length="215" mass="25344">MLDLARGPLAWLCVCRTSVNVSNRRLHSRPQTHYEVLGVPVHASKEEIKEAFFKLSKKLHPDRDPNNPALHAQFVQLNEAHSVLGHIKRRHLYDLNFKDLNAFPSSPHRTSETWTTRVHVWKDKTSTNSEQEWREQAWQEEMRYWQHLQQARKSERKNNRAGQIVGGCIFIMAVSMLLQYLGYREHGLEGQLAILRKRHREFSARHKAYHQNQDP</sequence>
<evidence type="ECO:0000259" key="2">
    <source>
        <dbReference type="PROSITE" id="PS50076"/>
    </source>
</evidence>
<dbReference type="PANTHER" id="PTHR44825:SF1">
    <property type="entry name" value="DNAJ HOMOLOG SUBFAMILY C MEMBER 4"/>
    <property type="match status" value="1"/>
</dbReference>
<feature type="domain" description="J" evidence="2">
    <location>
        <begin position="32"/>
        <end position="97"/>
    </location>
</feature>
<keyword evidence="1" id="KW-0472">Membrane</keyword>
<feature type="transmembrane region" description="Helical" evidence="1">
    <location>
        <begin position="161"/>
        <end position="182"/>
    </location>
</feature>
<evidence type="ECO:0000313" key="4">
    <source>
        <dbReference type="Proteomes" id="UP000694388"/>
    </source>
</evidence>
<dbReference type="CDD" id="cd06257">
    <property type="entry name" value="DnaJ"/>
    <property type="match status" value="1"/>
</dbReference>
<dbReference type="SMART" id="SM00271">
    <property type="entry name" value="DnaJ"/>
    <property type="match status" value="1"/>
</dbReference>
<dbReference type="PRINTS" id="PR00625">
    <property type="entry name" value="JDOMAIN"/>
</dbReference>
<keyword evidence="4" id="KW-1185">Reference proteome</keyword>
<dbReference type="InterPro" id="IPR052763">
    <property type="entry name" value="DnaJ_C4"/>
</dbReference>
<dbReference type="Gene3D" id="1.10.287.110">
    <property type="entry name" value="DnaJ domain"/>
    <property type="match status" value="1"/>
</dbReference>
<keyword evidence="1" id="KW-1133">Transmembrane helix</keyword>
<dbReference type="InterPro" id="IPR001623">
    <property type="entry name" value="DnaJ_domain"/>
</dbReference>
<dbReference type="AlphaFoldDB" id="A0A8C4NNT7"/>
<name>A0A8C4NNT7_EPTBU</name>
<reference evidence="3" key="2">
    <citation type="submission" date="2025-09" db="UniProtKB">
        <authorList>
            <consortium name="Ensembl"/>
        </authorList>
    </citation>
    <scope>IDENTIFICATION</scope>
</reference>
<dbReference type="PANTHER" id="PTHR44825">
    <property type="match status" value="1"/>
</dbReference>
<proteinExistence type="predicted"/>
<dbReference type="PROSITE" id="PS50076">
    <property type="entry name" value="DNAJ_2"/>
    <property type="match status" value="1"/>
</dbReference>
<evidence type="ECO:0000313" key="3">
    <source>
        <dbReference type="Ensembl" id="ENSEBUP00000007314.1"/>
    </source>
</evidence>